<proteinExistence type="predicted"/>
<organism evidence="1 2">
    <name type="scientific">Methanoregula formicica (strain DSM 22288 / NBRC 105244 / SMSP)</name>
    <dbReference type="NCBI Taxonomy" id="593750"/>
    <lineage>
        <taxon>Archaea</taxon>
        <taxon>Methanobacteriati</taxon>
        <taxon>Methanobacteriota</taxon>
        <taxon>Stenosarchaea group</taxon>
        <taxon>Methanomicrobia</taxon>
        <taxon>Methanomicrobiales</taxon>
        <taxon>Methanoregulaceae</taxon>
        <taxon>Methanoregula</taxon>
    </lineage>
</organism>
<evidence type="ECO:0000313" key="2">
    <source>
        <dbReference type="Proteomes" id="UP000010824"/>
    </source>
</evidence>
<dbReference type="InParanoid" id="L0HK18"/>
<reference evidence="2" key="1">
    <citation type="submission" date="2011-12" db="EMBL/GenBank/DDBJ databases">
        <title>Complete sequence of Methanoregula formicicum SMSP.</title>
        <authorList>
            <person name="Lucas S."/>
            <person name="Han J."/>
            <person name="Lapidus A."/>
            <person name="Cheng J.-F."/>
            <person name="Goodwin L."/>
            <person name="Pitluck S."/>
            <person name="Peters L."/>
            <person name="Ovchinnikova G."/>
            <person name="Teshima H."/>
            <person name="Detter J.C."/>
            <person name="Han C."/>
            <person name="Tapia R."/>
            <person name="Land M."/>
            <person name="Hauser L."/>
            <person name="Kyrpides N."/>
            <person name="Ivanova N."/>
            <person name="Pagani I."/>
            <person name="Imachi H."/>
            <person name="Tamaki H."/>
            <person name="Sekiguchi Y."/>
            <person name="Kamagata Y."/>
            <person name="Cadillo-Quiroz H."/>
            <person name="Zinder S."/>
            <person name="Liu W.-T."/>
            <person name="Woyke T."/>
        </authorList>
    </citation>
    <scope>NUCLEOTIDE SEQUENCE [LARGE SCALE GENOMIC DNA]</scope>
    <source>
        <strain evidence="2">DSM 22288 / NBRC 105244 / SMSP</strain>
    </source>
</reference>
<sequence length="123" mass="13297">MTMVTMDLPTAVKNYQFGERAKSELIMVSQLCVALTGFKDPEKTGARRMLIMVMEATRAELQFAVHSTGHSSFQKAINSLSEAISLVESDQPDQASLKIGAAVSAATTPAQEAWQVLSEHGLL</sequence>
<dbReference type="KEGG" id="mfo:Metfor_2412"/>
<gene>
    <name evidence="1" type="ordered locus">Metfor_2412</name>
</gene>
<dbReference type="STRING" id="593750.Metfor_2412"/>
<dbReference type="AlphaFoldDB" id="L0HK18"/>
<dbReference type="eggNOG" id="arCOG05291">
    <property type="taxonomic scope" value="Archaea"/>
</dbReference>
<accession>L0HK18</accession>
<protein>
    <submittedName>
        <fullName evidence="1">Uncharacterized protein</fullName>
    </submittedName>
</protein>
<keyword evidence="2" id="KW-1185">Reference proteome</keyword>
<dbReference type="HOGENOM" id="CLU_165233_0_0_2"/>
<reference evidence="1 2" key="2">
    <citation type="journal article" date="2014" name="Genome Announc.">
        <title>Complete Genome Sequence of Methanoregula formicica SMSPT, a Mesophilic Hydrogenotrophic Methanogen Isolated from a Methanogenic Upflow Anaerobic Sludge Blanket Reactor.</title>
        <authorList>
            <person name="Yamamoto K."/>
            <person name="Tamaki H."/>
            <person name="Cadillo-Quiroz H."/>
            <person name="Imachi H."/>
            <person name="Kyrpides N."/>
            <person name="Woyke T."/>
            <person name="Goodwin L."/>
            <person name="Zinder S.H."/>
            <person name="Kamagata Y."/>
            <person name="Liu W.T."/>
        </authorList>
    </citation>
    <scope>NUCLEOTIDE SEQUENCE [LARGE SCALE GENOMIC DNA]</scope>
    <source>
        <strain evidence="2">DSM 22288 / NBRC 105244 / SMSP</strain>
    </source>
</reference>
<name>L0HK18_METFS</name>
<dbReference type="Proteomes" id="UP000010824">
    <property type="component" value="Chromosome"/>
</dbReference>
<evidence type="ECO:0000313" key="1">
    <source>
        <dbReference type="EMBL" id="AGB03414.1"/>
    </source>
</evidence>
<dbReference type="EMBL" id="CP003167">
    <property type="protein sequence ID" value="AGB03414.1"/>
    <property type="molecule type" value="Genomic_DNA"/>
</dbReference>